<feature type="domain" description="Ice-binding protein C-terminal" evidence="2">
    <location>
        <begin position="161"/>
        <end position="183"/>
    </location>
</feature>
<keyword evidence="4" id="KW-1185">Reference proteome</keyword>
<dbReference type="Proteomes" id="UP000199600">
    <property type="component" value="Unassembled WGS sequence"/>
</dbReference>
<dbReference type="NCBIfam" id="TIGR02595">
    <property type="entry name" value="PEP_CTERM"/>
    <property type="match status" value="1"/>
</dbReference>
<name>A0A1A8XND7_9RHOO</name>
<sequence length="187" mass="18965">MKTTILGMMAAGLLAATPSVNAGVISAAVSVVDFETPTQFAFTFISPITPLSGLNSYSFTGSITMTDAGRDGVTASPLLSAISPEFWRLEAGNGTTWSIVDDIGGTVPLSGAGPFDFTASGLFDCTALVECSRLRLSFAFGLSGGDDGLSGTGTFKLGPEAVPEPGTLLLIGLGLAGLGLGRRNKAH</sequence>
<dbReference type="EMBL" id="FLQY01000079">
    <property type="protein sequence ID" value="SBT05932.1"/>
    <property type="molecule type" value="Genomic_DNA"/>
</dbReference>
<feature type="signal peptide" evidence="1">
    <location>
        <begin position="1"/>
        <end position="22"/>
    </location>
</feature>
<feature type="chain" id="PRO_5008381634" evidence="1">
    <location>
        <begin position="23"/>
        <end position="187"/>
    </location>
</feature>
<dbReference type="RefSeq" id="WP_222102111.1">
    <property type="nucleotide sequence ID" value="NZ_FLQY01000079.1"/>
</dbReference>
<organism evidence="3 4">
    <name type="scientific">Candidatus Propionivibrio aalborgensis</name>
    <dbReference type="NCBI Taxonomy" id="1860101"/>
    <lineage>
        <taxon>Bacteria</taxon>
        <taxon>Pseudomonadati</taxon>
        <taxon>Pseudomonadota</taxon>
        <taxon>Betaproteobacteria</taxon>
        <taxon>Rhodocyclales</taxon>
        <taxon>Rhodocyclaceae</taxon>
        <taxon>Propionivibrio</taxon>
    </lineage>
</organism>
<dbReference type="Pfam" id="PF07589">
    <property type="entry name" value="PEP-CTERM"/>
    <property type="match status" value="1"/>
</dbReference>
<evidence type="ECO:0000313" key="3">
    <source>
        <dbReference type="EMBL" id="SBT05932.1"/>
    </source>
</evidence>
<reference evidence="3 4" key="1">
    <citation type="submission" date="2016-06" db="EMBL/GenBank/DDBJ databases">
        <authorList>
            <person name="Kjaerup R.B."/>
            <person name="Dalgaard T.S."/>
            <person name="Juul-Madsen H.R."/>
        </authorList>
    </citation>
    <scope>NUCLEOTIDE SEQUENCE [LARGE SCALE GENOMIC DNA]</scope>
    <source>
        <strain evidence="3">2</strain>
    </source>
</reference>
<evidence type="ECO:0000259" key="2">
    <source>
        <dbReference type="Pfam" id="PF07589"/>
    </source>
</evidence>
<accession>A0A1A8XND7</accession>
<evidence type="ECO:0000256" key="1">
    <source>
        <dbReference type="SAM" id="SignalP"/>
    </source>
</evidence>
<keyword evidence="1" id="KW-0732">Signal</keyword>
<evidence type="ECO:0000313" key="4">
    <source>
        <dbReference type="Proteomes" id="UP000199600"/>
    </source>
</evidence>
<gene>
    <name evidence="3" type="ORF">PROAA_170024</name>
</gene>
<dbReference type="InterPro" id="IPR013424">
    <property type="entry name" value="Ice-binding_C"/>
</dbReference>
<dbReference type="AlphaFoldDB" id="A0A1A8XND7"/>
<proteinExistence type="predicted"/>
<protein>
    <submittedName>
        <fullName evidence="3">Putative PEP-CTERM exosortase interaction domain protein</fullName>
    </submittedName>
</protein>